<dbReference type="OrthoDB" id="2275718at2759"/>
<sequence length="312" mass="34604">MDLFFHSAQHSADALDEAFKRTHCPPHPPELPARQTPAPLAHHVPTVMVQDAVSVVHTKVRIQVMFKAMAGGAGICVAVARISIAHELFGCDQPHKERQYLAARYIEIQGVKRPSDPHPAFRDFMKHEKQRPTQKYQAHVKSDMDKGMADLVKFSQNSKLNNPIADGLVPILAKDEGRQRQIMEKAIAEARSICMSMRRKLVRSDINHSTGCHAAEVSAAVAATSNVSNDRNTLRRPASEQLFVPTQATCDRGIDVNVAVAAAAYPDVAVSGVERVADEPGGAHIRRHRQRLRIRTSQHCIKRRPVRGRSRS</sequence>
<dbReference type="EMBL" id="KN817575">
    <property type="protein sequence ID" value="KJA19631.1"/>
    <property type="molecule type" value="Genomic_DNA"/>
</dbReference>
<organism evidence="1 2">
    <name type="scientific">Hypholoma sublateritium (strain FD-334 SS-4)</name>
    <dbReference type="NCBI Taxonomy" id="945553"/>
    <lineage>
        <taxon>Eukaryota</taxon>
        <taxon>Fungi</taxon>
        <taxon>Dikarya</taxon>
        <taxon>Basidiomycota</taxon>
        <taxon>Agaricomycotina</taxon>
        <taxon>Agaricomycetes</taxon>
        <taxon>Agaricomycetidae</taxon>
        <taxon>Agaricales</taxon>
        <taxon>Agaricineae</taxon>
        <taxon>Strophariaceae</taxon>
        <taxon>Hypholoma</taxon>
    </lineage>
</organism>
<dbReference type="STRING" id="945553.A0A0D2NSN9"/>
<dbReference type="AlphaFoldDB" id="A0A0D2NSN9"/>
<accession>A0A0D2NSN9</accession>
<keyword evidence="2" id="KW-1185">Reference proteome</keyword>
<reference evidence="2" key="1">
    <citation type="submission" date="2014-04" db="EMBL/GenBank/DDBJ databases">
        <title>Evolutionary Origins and Diversification of the Mycorrhizal Mutualists.</title>
        <authorList>
            <consortium name="DOE Joint Genome Institute"/>
            <consortium name="Mycorrhizal Genomics Consortium"/>
            <person name="Kohler A."/>
            <person name="Kuo A."/>
            <person name="Nagy L.G."/>
            <person name="Floudas D."/>
            <person name="Copeland A."/>
            <person name="Barry K.W."/>
            <person name="Cichocki N."/>
            <person name="Veneault-Fourrey C."/>
            <person name="LaButti K."/>
            <person name="Lindquist E.A."/>
            <person name="Lipzen A."/>
            <person name="Lundell T."/>
            <person name="Morin E."/>
            <person name="Murat C."/>
            <person name="Riley R."/>
            <person name="Ohm R."/>
            <person name="Sun H."/>
            <person name="Tunlid A."/>
            <person name="Henrissat B."/>
            <person name="Grigoriev I.V."/>
            <person name="Hibbett D.S."/>
            <person name="Martin F."/>
        </authorList>
    </citation>
    <scope>NUCLEOTIDE SEQUENCE [LARGE SCALE GENOMIC DNA]</scope>
    <source>
        <strain evidence="2">FD-334 SS-4</strain>
    </source>
</reference>
<evidence type="ECO:0000313" key="1">
    <source>
        <dbReference type="EMBL" id="KJA19631.1"/>
    </source>
</evidence>
<dbReference type="Proteomes" id="UP000054270">
    <property type="component" value="Unassembled WGS sequence"/>
</dbReference>
<evidence type="ECO:0000313" key="2">
    <source>
        <dbReference type="Proteomes" id="UP000054270"/>
    </source>
</evidence>
<gene>
    <name evidence="1" type="ORF">HYPSUDRAFT_56496</name>
</gene>
<name>A0A0D2NSN9_HYPSF</name>
<proteinExistence type="predicted"/>
<protein>
    <submittedName>
        <fullName evidence="1">Uncharacterized protein</fullName>
    </submittedName>
</protein>